<keyword evidence="2" id="KW-0813">Transport</keyword>
<name>A0A4Q7ZAG9_9GAMM</name>
<keyword evidence="11" id="KW-1185">Reference proteome</keyword>
<dbReference type="SUPFAM" id="SSF103473">
    <property type="entry name" value="MFS general substrate transporter"/>
    <property type="match status" value="1"/>
</dbReference>
<feature type="transmembrane region" description="Helical" evidence="8">
    <location>
        <begin position="135"/>
        <end position="154"/>
    </location>
</feature>
<evidence type="ECO:0000256" key="5">
    <source>
        <dbReference type="ARBA" id="ARBA00022692"/>
    </source>
</evidence>
<evidence type="ECO:0000313" key="11">
    <source>
        <dbReference type="Proteomes" id="UP000292423"/>
    </source>
</evidence>
<comment type="caution">
    <text evidence="10">The sequence shown here is derived from an EMBL/GenBank/DDBJ whole genome shotgun (WGS) entry which is preliminary data.</text>
</comment>
<dbReference type="OrthoDB" id="9150135at2"/>
<proteinExistence type="predicted"/>
<dbReference type="EMBL" id="SHKX01000011">
    <property type="protein sequence ID" value="RZU47081.1"/>
    <property type="molecule type" value="Genomic_DNA"/>
</dbReference>
<feature type="transmembrane region" description="Helical" evidence="8">
    <location>
        <begin position="329"/>
        <end position="351"/>
    </location>
</feature>
<evidence type="ECO:0000256" key="7">
    <source>
        <dbReference type="ARBA" id="ARBA00023136"/>
    </source>
</evidence>
<dbReference type="GO" id="GO:0005886">
    <property type="term" value="C:plasma membrane"/>
    <property type="evidence" value="ECO:0007669"/>
    <property type="project" value="UniProtKB-SubCell"/>
</dbReference>
<dbReference type="Pfam" id="PF12832">
    <property type="entry name" value="MFS_1_like"/>
    <property type="match status" value="1"/>
</dbReference>
<dbReference type="Gene3D" id="1.20.1250.20">
    <property type="entry name" value="MFS general substrate transporter like domains"/>
    <property type="match status" value="2"/>
</dbReference>
<evidence type="ECO:0000256" key="6">
    <source>
        <dbReference type="ARBA" id="ARBA00022989"/>
    </source>
</evidence>
<feature type="transmembrane region" description="Helical" evidence="8">
    <location>
        <begin position="292"/>
        <end position="317"/>
    </location>
</feature>
<keyword evidence="3" id="KW-1003">Cell membrane</keyword>
<accession>A0A4Q7ZAG9</accession>
<feature type="transmembrane region" description="Helical" evidence="8">
    <location>
        <begin position="234"/>
        <end position="255"/>
    </location>
</feature>
<feature type="transmembrane region" description="Helical" evidence="8">
    <location>
        <begin position="43"/>
        <end position="62"/>
    </location>
</feature>
<dbReference type="Proteomes" id="UP000292423">
    <property type="component" value="Unassembled WGS sequence"/>
</dbReference>
<gene>
    <name evidence="10" type="ORF">EV700_1472</name>
</gene>
<evidence type="ECO:0000259" key="9">
    <source>
        <dbReference type="Pfam" id="PF12832"/>
    </source>
</evidence>
<feature type="domain" description="Major facilitator superfamily associated" evidence="9">
    <location>
        <begin position="8"/>
        <end position="361"/>
    </location>
</feature>
<dbReference type="InterPro" id="IPR026032">
    <property type="entry name" value="HcaT-like"/>
</dbReference>
<sequence>MTVQKLPYWRLSLFYFFYFAVLGGYMPYWGLYLDNLKFSAAEIGQLTAIGMLTRIFAPNFWGWLADSTGKRIELVRFGALMICFFWAGIFFVGSDFRLMAMVLFAYSFFQNAILAQFEAVTIAHLGAERSRYGNIRLWGSLGFIATVAGFGYLFDRLSVHYLPALLLASAVIAALFSLAVPHPPAMAAHRSREPFLHTLRKRPVAGFFVVHFLLQLSHAPYYGFFSLYLEAHGYSRGVIGLLWSLGVLAEVLAFTRTHWLLARFSETGLVLACLALAALRWLVIGWGVDHPVLVWSVQVFHAFSFAVFHAAAMQLIFREFSPGQQGQGQAVYSALWGLGVALGSWLAGAAWLQLGAAWVYTIAAAVCVTAILILIKTRPGVPDPVGPG</sequence>
<protein>
    <submittedName>
        <fullName evidence="10">PPP family 3-phenylpropionic acid transporter</fullName>
    </submittedName>
</protein>
<dbReference type="PANTHER" id="PTHR23522">
    <property type="entry name" value="BLL5896 PROTEIN"/>
    <property type="match status" value="1"/>
</dbReference>
<dbReference type="RefSeq" id="WP_130412267.1">
    <property type="nucleotide sequence ID" value="NZ_SHKX01000011.1"/>
</dbReference>
<dbReference type="InterPro" id="IPR036259">
    <property type="entry name" value="MFS_trans_sf"/>
</dbReference>
<evidence type="ECO:0000256" key="8">
    <source>
        <dbReference type="SAM" id="Phobius"/>
    </source>
</evidence>
<evidence type="ECO:0000256" key="4">
    <source>
        <dbReference type="ARBA" id="ARBA00022519"/>
    </source>
</evidence>
<evidence type="ECO:0000313" key="10">
    <source>
        <dbReference type="EMBL" id="RZU47081.1"/>
    </source>
</evidence>
<feature type="transmembrane region" description="Helical" evidence="8">
    <location>
        <begin position="203"/>
        <end position="222"/>
    </location>
</feature>
<feature type="transmembrane region" description="Helical" evidence="8">
    <location>
        <begin position="98"/>
        <end position="123"/>
    </location>
</feature>
<feature type="transmembrane region" description="Helical" evidence="8">
    <location>
        <begin position="267"/>
        <end position="286"/>
    </location>
</feature>
<evidence type="ECO:0000256" key="1">
    <source>
        <dbReference type="ARBA" id="ARBA00004429"/>
    </source>
</evidence>
<organism evidence="10 11">
    <name type="scientific">Fluviicoccus keumensis</name>
    <dbReference type="NCBI Taxonomy" id="1435465"/>
    <lineage>
        <taxon>Bacteria</taxon>
        <taxon>Pseudomonadati</taxon>
        <taxon>Pseudomonadota</taxon>
        <taxon>Gammaproteobacteria</taxon>
        <taxon>Moraxellales</taxon>
        <taxon>Moraxellaceae</taxon>
        <taxon>Fluviicoccus</taxon>
    </lineage>
</organism>
<feature type="transmembrane region" description="Helical" evidence="8">
    <location>
        <begin position="357"/>
        <end position="375"/>
    </location>
</feature>
<evidence type="ECO:0000256" key="2">
    <source>
        <dbReference type="ARBA" id="ARBA00022448"/>
    </source>
</evidence>
<dbReference type="PIRSF" id="PIRSF004925">
    <property type="entry name" value="HcaT"/>
    <property type="match status" value="1"/>
</dbReference>
<keyword evidence="7 8" id="KW-0472">Membrane</keyword>
<keyword evidence="5 8" id="KW-0812">Transmembrane</keyword>
<feature type="transmembrane region" description="Helical" evidence="8">
    <location>
        <begin position="12"/>
        <end position="31"/>
    </location>
</feature>
<keyword evidence="4" id="KW-0997">Cell inner membrane</keyword>
<feature type="transmembrane region" description="Helical" evidence="8">
    <location>
        <begin position="160"/>
        <end position="182"/>
    </location>
</feature>
<keyword evidence="6 8" id="KW-1133">Transmembrane helix</keyword>
<feature type="transmembrane region" description="Helical" evidence="8">
    <location>
        <begin position="74"/>
        <end position="92"/>
    </location>
</feature>
<reference evidence="10 11" key="1">
    <citation type="submission" date="2019-02" db="EMBL/GenBank/DDBJ databases">
        <title>Genomic Encyclopedia of Type Strains, Phase IV (KMG-IV): sequencing the most valuable type-strain genomes for metagenomic binning, comparative biology and taxonomic classification.</title>
        <authorList>
            <person name="Goeker M."/>
        </authorList>
    </citation>
    <scope>NUCLEOTIDE SEQUENCE [LARGE SCALE GENOMIC DNA]</scope>
    <source>
        <strain evidence="10 11">DSM 105135</strain>
    </source>
</reference>
<dbReference type="GO" id="GO:0015528">
    <property type="term" value="F:lactose:proton symporter activity"/>
    <property type="evidence" value="ECO:0007669"/>
    <property type="project" value="TreeGrafter"/>
</dbReference>
<evidence type="ECO:0000256" key="3">
    <source>
        <dbReference type="ARBA" id="ARBA00022475"/>
    </source>
</evidence>
<comment type="subcellular location">
    <subcellularLocation>
        <location evidence="1">Cell inner membrane</location>
        <topology evidence="1">Multi-pass membrane protein</topology>
    </subcellularLocation>
</comment>
<dbReference type="AlphaFoldDB" id="A0A4Q7ZAG9"/>
<dbReference type="GO" id="GO:0030395">
    <property type="term" value="F:lactose binding"/>
    <property type="evidence" value="ECO:0007669"/>
    <property type="project" value="TreeGrafter"/>
</dbReference>
<dbReference type="PANTHER" id="PTHR23522:SF10">
    <property type="entry name" value="3-PHENYLPROPIONIC ACID TRANSPORTER-RELATED"/>
    <property type="match status" value="1"/>
</dbReference>
<dbReference type="InterPro" id="IPR024989">
    <property type="entry name" value="MFS_assoc_dom"/>
</dbReference>
<dbReference type="NCBIfam" id="NF037955">
    <property type="entry name" value="mfs"/>
    <property type="match status" value="1"/>
</dbReference>